<evidence type="ECO:0000256" key="5">
    <source>
        <dbReference type="ARBA" id="ARBA00022723"/>
    </source>
</evidence>
<feature type="binding site" evidence="11">
    <location>
        <position position="214"/>
    </location>
    <ligand>
        <name>substrate</name>
    </ligand>
</feature>
<evidence type="ECO:0000313" key="14">
    <source>
        <dbReference type="Proteomes" id="UP000248798"/>
    </source>
</evidence>
<evidence type="ECO:0000256" key="2">
    <source>
        <dbReference type="ARBA" id="ARBA00001946"/>
    </source>
</evidence>
<keyword evidence="8 11" id="KW-0067">ATP-binding</keyword>
<dbReference type="GO" id="GO:0000287">
    <property type="term" value="F:magnesium ion binding"/>
    <property type="evidence" value="ECO:0007669"/>
    <property type="project" value="UniProtKB-UniRule"/>
</dbReference>
<evidence type="ECO:0000256" key="6">
    <source>
        <dbReference type="ARBA" id="ARBA00022741"/>
    </source>
</evidence>
<dbReference type="InterPro" id="IPR029056">
    <property type="entry name" value="Ribokinase-like"/>
</dbReference>
<dbReference type="SUPFAM" id="SSF53613">
    <property type="entry name" value="Ribokinase-like"/>
    <property type="match status" value="1"/>
</dbReference>
<evidence type="ECO:0000313" key="13">
    <source>
        <dbReference type="EMBL" id="RAM00555.1"/>
    </source>
</evidence>
<dbReference type="EMBL" id="QLNI01000044">
    <property type="protein sequence ID" value="RAM00555.1"/>
    <property type="molecule type" value="Genomic_DNA"/>
</dbReference>
<reference evidence="12 15" key="2">
    <citation type="submission" date="2019-02" db="EMBL/GenBank/DDBJ databases">
        <title>Complete genome sequence of Desulfobacter hydrogenophilus AcRS1.</title>
        <authorList>
            <person name="Marietou A."/>
            <person name="Lund M.B."/>
            <person name="Marshall I.P.G."/>
            <person name="Schreiber L."/>
            <person name="Jorgensen B."/>
        </authorList>
    </citation>
    <scope>NUCLEOTIDE SEQUENCE [LARGE SCALE GENOMIC DNA]</scope>
    <source>
        <strain evidence="12 15">AcRS1</strain>
    </source>
</reference>
<comment type="catalytic activity">
    <reaction evidence="1 11">
        <text>5-(2-hydroxyethyl)-4-methylthiazole + ATP = 4-methyl-5-(2-phosphooxyethyl)-thiazole + ADP + H(+)</text>
        <dbReference type="Rhea" id="RHEA:24212"/>
        <dbReference type="ChEBI" id="CHEBI:15378"/>
        <dbReference type="ChEBI" id="CHEBI:17957"/>
        <dbReference type="ChEBI" id="CHEBI:30616"/>
        <dbReference type="ChEBI" id="CHEBI:58296"/>
        <dbReference type="ChEBI" id="CHEBI:456216"/>
        <dbReference type="EC" id="2.7.1.50"/>
    </reaction>
</comment>
<comment type="function">
    <text evidence="11">Catalyzes the phosphorylation of the hydroxyl group of 4-methyl-5-beta-hydroxyethylthiazole (THZ).</text>
</comment>
<protein>
    <recommendedName>
        <fullName evidence="11">Hydroxyethylthiazole kinase</fullName>
        <ecNumber evidence="11">2.7.1.50</ecNumber>
    </recommendedName>
    <alternativeName>
        <fullName evidence="11">4-methyl-5-beta-hydroxyethylthiazole kinase</fullName>
        <shortName evidence="11">TH kinase</shortName>
        <shortName evidence="11">Thz kinase</shortName>
    </alternativeName>
</protein>
<evidence type="ECO:0000256" key="4">
    <source>
        <dbReference type="ARBA" id="ARBA00022679"/>
    </source>
</evidence>
<comment type="similarity">
    <text evidence="11">Belongs to the Thz kinase family.</text>
</comment>
<dbReference type="CDD" id="cd01170">
    <property type="entry name" value="THZ_kinase"/>
    <property type="match status" value="1"/>
</dbReference>
<dbReference type="RefSeq" id="WP_111959394.1">
    <property type="nucleotide sequence ID" value="NZ_CP036313.1"/>
</dbReference>
<feature type="binding site" evidence="11">
    <location>
        <position position="187"/>
    </location>
    <ligand>
        <name>ATP</name>
        <dbReference type="ChEBI" id="CHEBI:30616"/>
    </ligand>
</feature>
<evidence type="ECO:0000256" key="10">
    <source>
        <dbReference type="ARBA" id="ARBA00022977"/>
    </source>
</evidence>
<dbReference type="UniPathway" id="UPA00060">
    <property type="reaction ID" value="UER00139"/>
</dbReference>
<dbReference type="GO" id="GO:0009229">
    <property type="term" value="P:thiamine diphosphate biosynthetic process"/>
    <property type="evidence" value="ECO:0007669"/>
    <property type="project" value="UniProtKB-UniRule"/>
</dbReference>
<reference evidence="13 14" key="1">
    <citation type="submission" date="2018-06" db="EMBL/GenBank/DDBJ databases">
        <title>Complete Genome Sequence of Desulfobacter hydrogenophilus (DSM3380).</title>
        <authorList>
            <person name="Marietou A."/>
            <person name="Schreiber L."/>
            <person name="Marshall I."/>
            <person name="Jorgensen B."/>
        </authorList>
    </citation>
    <scope>NUCLEOTIDE SEQUENCE [LARGE SCALE GENOMIC DNA]</scope>
    <source>
        <strain evidence="13 14">DSM 3380</strain>
    </source>
</reference>
<keyword evidence="9 11" id="KW-0460">Magnesium</keyword>
<dbReference type="GO" id="GO:0004417">
    <property type="term" value="F:hydroxyethylthiazole kinase activity"/>
    <property type="evidence" value="ECO:0007669"/>
    <property type="project" value="UniProtKB-UniRule"/>
</dbReference>
<dbReference type="Gene3D" id="3.40.1190.20">
    <property type="match status" value="1"/>
</dbReference>
<keyword evidence="10 11" id="KW-0784">Thiamine biosynthesis</keyword>
<dbReference type="PIRSF" id="PIRSF000513">
    <property type="entry name" value="Thz_kinase"/>
    <property type="match status" value="1"/>
</dbReference>
<feature type="binding site" evidence="11">
    <location>
        <position position="125"/>
    </location>
    <ligand>
        <name>ATP</name>
        <dbReference type="ChEBI" id="CHEBI:30616"/>
    </ligand>
</feature>
<evidence type="ECO:0000256" key="9">
    <source>
        <dbReference type="ARBA" id="ARBA00022842"/>
    </source>
</evidence>
<dbReference type="GO" id="GO:0009228">
    <property type="term" value="P:thiamine biosynthetic process"/>
    <property type="evidence" value="ECO:0007669"/>
    <property type="project" value="UniProtKB-KW"/>
</dbReference>
<evidence type="ECO:0000256" key="3">
    <source>
        <dbReference type="ARBA" id="ARBA00004868"/>
    </source>
</evidence>
<dbReference type="NCBIfam" id="NF006830">
    <property type="entry name" value="PRK09355.1"/>
    <property type="match status" value="1"/>
</dbReference>
<proteinExistence type="inferred from homology"/>
<evidence type="ECO:0000256" key="8">
    <source>
        <dbReference type="ARBA" id="ARBA00022840"/>
    </source>
</evidence>
<dbReference type="InterPro" id="IPR000417">
    <property type="entry name" value="Hyethyz_kinase"/>
</dbReference>
<dbReference type="OrthoDB" id="8909021at2"/>
<feature type="binding site" evidence="11">
    <location>
        <position position="49"/>
    </location>
    <ligand>
        <name>substrate</name>
    </ligand>
</feature>
<dbReference type="PRINTS" id="PR01099">
    <property type="entry name" value="HYETHTZKNASE"/>
</dbReference>
<dbReference type="AlphaFoldDB" id="A0A328FBP9"/>
<name>A0A328FBP9_9BACT</name>
<dbReference type="HAMAP" id="MF_00228">
    <property type="entry name" value="Thz_kinase"/>
    <property type="match status" value="1"/>
</dbReference>
<evidence type="ECO:0000313" key="12">
    <source>
        <dbReference type="EMBL" id="QBH11778.1"/>
    </source>
</evidence>
<organism evidence="13 14">
    <name type="scientific">Desulfobacter hydrogenophilus</name>
    <dbReference type="NCBI Taxonomy" id="2291"/>
    <lineage>
        <taxon>Bacteria</taxon>
        <taxon>Pseudomonadati</taxon>
        <taxon>Thermodesulfobacteriota</taxon>
        <taxon>Desulfobacteria</taxon>
        <taxon>Desulfobacterales</taxon>
        <taxon>Desulfobacteraceae</taxon>
        <taxon>Desulfobacter</taxon>
    </lineage>
</organism>
<evidence type="ECO:0000256" key="1">
    <source>
        <dbReference type="ARBA" id="ARBA00001771"/>
    </source>
</evidence>
<evidence type="ECO:0000256" key="11">
    <source>
        <dbReference type="HAMAP-Rule" id="MF_00228"/>
    </source>
</evidence>
<evidence type="ECO:0000256" key="7">
    <source>
        <dbReference type="ARBA" id="ARBA00022777"/>
    </source>
</evidence>
<accession>A0A328FBP9</accession>
<dbReference type="Proteomes" id="UP000248798">
    <property type="component" value="Unassembled WGS sequence"/>
</dbReference>
<evidence type="ECO:0000313" key="15">
    <source>
        <dbReference type="Proteomes" id="UP000293902"/>
    </source>
</evidence>
<dbReference type="Proteomes" id="UP000293902">
    <property type="component" value="Chromosome"/>
</dbReference>
<keyword evidence="7 11" id="KW-0418">Kinase</keyword>
<dbReference type="EC" id="2.7.1.50" evidence="11"/>
<keyword evidence="15" id="KW-1185">Reference proteome</keyword>
<comment type="cofactor">
    <cofactor evidence="2 11">
        <name>Mg(2+)</name>
        <dbReference type="ChEBI" id="CHEBI:18420"/>
    </cofactor>
</comment>
<dbReference type="EMBL" id="CP036313">
    <property type="protein sequence ID" value="QBH11778.1"/>
    <property type="molecule type" value="Genomic_DNA"/>
</dbReference>
<keyword evidence="6 11" id="KW-0547">Nucleotide-binding</keyword>
<comment type="pathway">
    <text evidence="3 11">Cofactor biosynthesis; thiamine diphosphate biosynthesis; 4-methyl-5-(2-phosphoethyl)-thiazole from 5-(2-hydroxyethyl)-4-methylthiazole: step 1/1.</text>
</comment>
<keyword evidence="4 11" id="KW-0808">Transferase</keyword>
<dbReference type="Pfam" id="PF02110">
    <property type="entry name" value="HK"/>
    <property type="match status" value="1"/>
</dbReference>
<gene>
    <name evidence="11" type="primary">thiM</name>
    <name evidence="13" type="ORF">DO021_18440</name>
    <name evidence="12" type="ORF">EYB58_01860</name>
</gene>
<keyword evidence="5 11" id="KW-0479">Metal-binding</keyword>
<sequence length="288" mass="29947">MHVHELAENTYRLFAALRDTRPLVHVVTNFVVMNQTANVLLALGASPMMSWAEDDAAYMSGVSDALCINTGTPVADRISVMKSLMSLAGDVEKPVVLDPVGAGAGPFRTDIARELCTLAPAKIIRGNPSEICALAADHLSTKGVDSGISPEQARAILTGHGRPDRNADDLPSGATALLESASALVVSGNTDMVLGQGKMVKIANGSQLMGAVTGTGCMLSAICAAFYAVAENGFDAAIASVAVTGIAGELAASRVTGPGFFLPHFIDSLYALREADIHQYLRAEVHSL</sequence>
<dbReference type="GO" id="GO:0005524">
    <property type="term" value="F:ATP binding"/>
    <property type="evidence" value="ECO:0007669"/>
    <property type="project" value="UniProtKB-UniRule"/>
</dbReference>